<keyword evidence="6 9" id="KW-0311">Gluconate utilization</keyword>
<dbReference type="OrthoDB" id="9807077at2"/>
<dbReference type="STRING" id="487184.SAMN05216421_0597"/>
<dbReference type="EMBL" id="LT629736">
    <property type="protein sequence ID" value="SDR93444.1"/>
    <property type="molecule type" value="Genomic_DNA"/>
</dbReference>
<dbReference type="InterPro" id="IPR000581">
    <property type="entry name" value="ILV_EDD_N"/>
</dbReference>
<keyword evidence="8 9" id="KW-0119">Carbohydrate metabolism</keyword>
<dbReference type="Gene3D" id="3.50.30.80">
    <property type="entry name" value="IlvD/EDD C-terminal domain-like"/>
    <property type="match status" value="1"/>
</dbReference>
<dbReference type="AlphaFoldDB" id="A0A1H1N389"/>
<evidence type="ECO:0000256" key="10">
    <source>
        <dbReference type="NCBIfam" id="TIGR01196"/>
    </source>
</evidence>
<evidence type="ECO:0000313" key="15">
    <source>
        <dbReference type="Proteomes" id="UP000243207"/>
    </source>
</evidence>
<keyword evidence="2 9" id="KW-0004">4Fe-4S</keyword>
<evidence type="ECO:0000259" key="13">
    <source>
        <dbReference type="Pfam" id="PF24877"/>
    </source>
</evidence>
<keyword evidence="5 9" id="KW-0411">Iron-sulfur</keyword>
<keyword evidence="15" id="KW-1185">Reference proteome</keyword>
<dbReference type="PANTHER" id="PTHR43661:SF1">
    <property type="entry name" value="PHOSPHOGLUCONATE DEHYDRATASE"/>
    <property type="match status" value="1"/>
</dbReference>
<comment type="similarity">
    <text evidence="1 9">Belongs to the IlvD/Edd family.</text>
</comment>
<protein>
    <recommendedName>
        <fullName evidence="9 10">Phosphogluconate dehydratase</fullName>
        <ecNumber evidence="9 10">4.2.1.12</ecNumber>
    </recommendedName>
</protein>
<dbReference type="GO" id="GO:0009255">
    <property type="term" value="P:Entner-Doudoroff pathway through 6-phosphogluconate"/>
    <property type="evidence" value="ECO:0007669"/>
    <property type="project" value="UniProtKB-UniRule"/>
</dbReference>
<evidence type="ECO:0000256" key="2">
    <source>
        <dbReference type="ARBA" id="ARBA00022485"/>
    </source>
</evidence>
<name>A0A1H1N389_9GAMM</name>
<evidence type="ECO:0000256" key="7">
    <source>
        <dbReference type="ARBA" id="ARBA00023239"/>
    </source>
</evidence>
<dbReference type="Pfam" id="PF24877">
    <property type="entry name" value="ILV_EDD_C"/>
    <property type="match status" value="1"/>
</dbReference>
<dbReference type="PROSITE" id="PS00887">
    <property type="entry name" value="ILVD_EDD_2"/>
    <property type="match status" value="1"/>
</dbReference>
<keyword evidence="4 9" id="KW-0408">Iron</keyword>
<dbReference type="PANTHER" id="PTHR43661">
    <property type="entry name" value="D-XYLONATE DEHYDRATASE"/>
    <property type="match status" value="1"/>
</dbReference>
<dbReference type="NCBIfam" id="TIGR01196">
    <property type="entry name" value="edd"/>
    <property type="match status" value="1"/>
</dbReference>
<organism evidence="14 15">
    <name type="scientific">Halopseudomonas xinjiangensis</name>
    <dbReference type="NCBI Taxonomy" id="487184"/>
    <lineage>
        <taxon>Bacteria</taxon>
        <taxon>Pseudomonadati</taxon>
        <taxon>Pseudomonadota</taxon>
        <taxon>Gammaproteobacteria</taxon>
        <taxon>Pseudomonadales</taxon>
        <taxon>Pseudomonadaceae</taxon>
        <taxon>Halopseudomonas</taxon>
    </lineage>
</organism>
<proteinExistence type="inferred from homology"/>
<dbReference type="Pfam" id="PF00920">
    <property type="entry name" value="ILVD_EDD_N"/>
    <property type="match status" value="1"/>
</dbReference>
<comment type="pathway">
    <text evidence="9">Carbohydrate metabolism; Entner-Doudoroff pathway.</text>
</comment>
<dbReference type="HAMAP" id="MF_02094">
    <property type="entry name" value="Edd"/>
    <property type="match status" value="1"/>
</dbReference>
<evidence type="ECO:0000256" key="4">
    <source>
        <dbReference type="ARBA" id="ARBA00023004"/>
    </source>
</evidence>
<dbReference type="SUPFAM" id="SSF52016">
    <property type="entry name" value="LeuD/IlvD-like"/>
    <property type="match status" value="1"/>
</dbReference>
<dbReference type="EC" id="4.2.1.12" evidence="9 10"/>
<dbReference type="GO" id="GO:0004456">
    <property type="term" value="F:phosphogluconate dehydratase activity"/>
    <property type="evidence" value="ECO:0007669"/>
    <property type="project" value="UniProtKB-UniRule"/>
</dbReference>
<comment type="function">
    <text evidence="9">Catalyzes the dehydration of 6-phospho-D-gluconate to 2-dehydro-3-deoxy-6-phospho-D-gluconate.</text>
</comment>
<dbReference type="PROSITE" id="PS00886">
    <property type="entry name" value="ILVD_EDD_1"/>
    <property type="match status" value="1"/>
</dbReference>
<feature type="binding site" evidence="9">
    <location>
        <position position="221"/>
    </location>
    <ligand>
        <name>[4Fe-4S] cluster</name>
        <dbReference type="ChEBI" id="CHEBI:49883"/>
    </ligand>
</feature>
<sequence>MHPRVSEVTERVRERSRGSRQAYLQQMREAGEQPRGRRGLSCGNMAHGMAACSAADKDRLRMIDEVNVGIVTAYNDMLSAHQPYERFPGLLRDALRAFGATGQVAGGVPAMCDGVTQGEPGMELSLHSRDVIAMGTAVALSHNMFDAALCLGVCDKIVPGLLMGALRFGHLPVVFVPAGPMPSGLPNSEKAAVRQRFAEGKATREELLDAESQSYHAPGTCTFYGTANTNQMLLEAMGLQLPGSSFVNPDTSLRDALTVYAAEQSARLARRREGRLASIVDERAIVNALVMLLATGGSTNLTLHLVAIAQCAGIIIDWDDMASLSEVVPTLARIYPNGKADINQFQAAGGTAWLFRHLLDAQLLHADVDTILGRGLDHYTREPSLDEKGRVAWRDGPIQSLDDSILREPAAPFSVDGGLRLVQGSLGRGVIKTSAVSPEHWRVEAACRVFDDQNAFVEAFKAGELERDLIAVLRFQGPAANGMPELHKLTPYLGVLQDRGFRVALVTDGRMSGASGKVPAVIHLYPEAARGGPLAYLKDGDLLKLDAKNGSLILADASVLNGREPAQPSQPIKRGMGRELFGFMRNALSVAEQGASSFTQSLAEADDVDTAR</sequence>
<dbReference type="InterPro" id="IPR056740">
    <property type="entry name" value="ILV_EDD_C"/>
</dbReference>
<dbReference type="InterPro" id="IPR004786">
    <property type="entry name" value="6-phosphgluc_deHydtase"/>
</dbReference>
<keyword evidence="7 9" id="KW-0456">Lyase</keyword>
<feature type="binding site" evidence="9">
    <location>
        <position position="154"/>
    </location>
    <ligand>
        <name>[4Fe-4S] cluster</name>
        <dbReference type="ChEBI" id="CHEBI:49883"/>
    </ligand>
</feature>
<evidence type="ECO:0000256" key="9">
    <source>
        <dbReference type="HAMAP-Rule" id="MF_02094"/>
    </source>
</evidence>
<dbReference type="UniPathway" id="UPA00226"/>
<dbReference type="GO" id="GO:0019521">
    <property type="term" value="P:D-gluconate metabolic process"/>
    <property type="evidence" value="ECO:0007669"/>
    <property type="project" value="UniProtKB-KW"/>
</dbReference>
<feature type="domain" description="Dihydroxy-acid/6-phosphogluconate dehydratase N-terminal" evidence="12">
    <location>
        <begin position="67"/>
        <end position="377"/>
    </location>
</feature>
<evidence type="ECO:0000313" key="14">
    <source>
        <dbReference type="EMBL" id="SDR93444.1"/>
    </source>
</evidence>
<dbReference type="GO" id="GO:0051539">
    <property type="term" value="F:4 iron, 4 sulfur cluster binding"/>
    <property type="evidence" value="ECO:0007669"/>
    <property type="project" value="UniProtKB-UniRule"/>
</dbReference>
<evidence type="ECO:0000256" key="3">
    <source>
        <dbReference type="ARBA" id="ARBA00022723"/>
    </source>
</evidence>
<evidence type="ECO:0000256" key="11">
    <source>
        <dbReference type="SAM" id="MobiDB-lite"/>
    </source>
</evidence>
<reference evidence="15" key="1">
    <citation type="submission" date="2016-10" db="EMBL/GenBank/DDBJ databases">
        <authorList>
            <person name="Varghese N."/>
            <person name="Submissions S."/>
        </authorList>
    </citation>
    <scope>NUCLEOTIDE SEQUENCE [LARGE SCALE GENOMIC DNA]</scope>
    <source>
        <strain evidence="15">NRRL B-51270</strain>
    </source>
</reference>
<gene>
    <name evidence="9" type="primary">edd</name>
    <name evidence="14" type="ORF">SAMN05216421_0597</name>
</gene>
<evidence type="ECO:0000256" key="1">
    <source>
        <dbReference type="ARBA" id="ARBA00006486"/>
    </source>
</evidence>
<dbReference type="InterPro" id="IPR037237">
    <property type="entry name" value="IlvD/EDD_N"/>
</dbReference>
<dbReference type="GO" id="GO:0046872">
    <property type="term" value="F:metal ion binding"/>
    <property type="evidence" value="ECO:0007669"/>
    <property type="project" value="UniProtKB-KW"/>
</dbReference>
<evidence type="ECO:0000256" key="6">
    <source>
        <dbReference type="ARBA" id="ARBA00023064"/>
    </source>
</evidence>
<evidence type="ECO:0000259" key="12">
    <source>
        <dbReference type="Pfam" id="PF00920"/>
    </source>
</evidence>
<feature type="domain" description="Dihydroxy-acid/6-phosphogluconate dehydratase C-terminal" evidence="13">
    <location>
        <begin position="405"/>
        <end position="595"/>
    </location>
</feature>
<dbReference type="GO" id="GO:0005829">
    <property type="term" value="C:cytosol"/>
    <property type="evidence" value="ECO:0007669"/>
    <property type="project" value="TreeGrafter"/>
</dbReference>
<comment type="catalytic activity">
    <reaction evidence="9">
        <text>6-phospho-D-gluconate = 2-dehydro-3-deoxy-6-phospho-D-gluconate + H2O</text>
        <dbReference type="Rhea" id="RHEA:17277"/>
        <dbReference type="ChEBI" id="CHEBI:15377"/>
        <dbReference type="ChEBI" id="CHEBI:57569"/>
        <dbReference type="ChEBI" id="CHEBI:58759"/>
        <dbReference type="EC" id="4.2.1.12"/>
    </reaction>
</comment>
<dbReference type="Proteomes" id="UP000243207">
    <property type="component" value="Chromosome I"/>
</dbReference>
<keyword evidence="3 9" id="KW-0479">Metal-binding</keyword>
<feature type="compositionally biased region" description="Basic and acidic residues" evidence="11">
    <location>
        <begin position="1"/>
        <end position="17"/>
    </location>
</feature>
<feature type="region of interest" description="Disordered" evidence="11">
    <location>
        <begin position="1"/>
        <end position="38"/>
    </location>
</feature>
<dbReference type="RefSeq" id="WP_093391748.1">
    <property type="nucleotide sequence ID" value="NZ_LT629736.1"/>
</dbReference>
<dbReference type="SUPFAM" id="SSF143975">
    <property type="entry name" value="IlvD/EDD N-terminal domain-like"/>
    <property type="match status" value="1"/>
</dbReference>
<evidence type="ECO:0000256" key="8">
    <source>
        <dbReference type="ARBA" id="ARBA00023277"/>
    </source>
</evidence>
<accession>A0A1H1N389</accession>
<comment type="cofactor">
    <cofactor evidence="9">
        <name>[4Fe-4S] cluster</name>
        <dbReference type="ChEBI" id="CHEBI:49883"/>
    </cofactor>
    <text evidence="9">Binds 1 [4Fe-4S] cluster.</text>
</comment>
<evidence type="ECO:0000256" key="5">
    <source>
        <dbReference type="ARBA" id="ARBA00023014"/>
    </source>
</evidence>
<dbReference type="InterPro" id="IPR020558">
    <property type="entry name" value="DiOHA_6PGluconate_deHydtase_CS"/>
</dbReference>
<dbReference type="InterPro" id="IPR042096">
    <property type="entry name" value="Dihydro-acid_dehy_C"/>
</dbReference>